<name>A0ACC3SL12_9PEZI</name>
<gene>
    <name evidence="1" type="ORF">M8818_001220</name>
</gene>
<evidence type="ECO:0000313" key="2">
    <source>
        <dbReference type="Proteomes" id="UP001320706"/>
    </source>
</evidence>
<dbReference type="Proteomes" id="UP001320706">
    <property type="component" value="Unassembled WGS sequence"/>
</dbReference>
<proteinExistence type="predicted"/>
<keyword evidence="2" id="KW-1185">Reference proteome</keyword>
<evidence type="ECO:0000313" key="1">
    <source>
        <dbReference type="EMBL" id="KAK8217464.1"/>
    </source>
</evidence>
<sequence>MHWLSSQRLLQARSNLHTSHINRPSSSAQPSTSDTLDGDTKDAAQVSKPGSEKNVEQPDSPRAEDLTERMFLCTYVEQDGEDIGSRRPPLCR</sequence>
<protein>
    <submittedName>
        <fullName evidence="1">Uncharacterized protein</fullName>
    </submittedName>
</protein>
<comment type="caution">
    <text evidence="1">The sequence shown here is derived from an EMBL/GenBank/DDBJ whole genome shotgun (WGS) entry which is preliminary data.</text>
</comment>
<reference evidence="1" key="1">
    <citation type="submission" date="2024-02" db="EMBL/GenBank/DDBJ databases">
        <title>Metagenome Assembled Genome of Zalaria obscura JY119.</title>
        <authorList>
            <person name="Vighnesh L."/>
            <person name="Jagadeeshwari U."/>
            <person name="Venkata Ramana C."/>
            <person name="Sasikala C."/>
        </authorList>
    </citation>
    <scope>NUCLEOTIDE SEQUENCE</scope>
    <source>
        <strain evidence="1">JY119</strain>
    </source>
</reference>
<dbReference type="EMBL" id="JAMKPW020000005">
    <property type="protein sequence ID" value="KAK8217464.1"/>
    <property type="molecule type" value="Genomic_DNA"/>
</dbReference>
<accession>A0ACC3SL12</accession>
<organism evidence="1 2">
    <name type="scientific">Zalaria obscura</name>
    <dbReference type="NCBI Taxonomy" id="2024903"/>
    <lineage>
        <taxon>Eukaryota</taxon>
        <taxon>Fungi</taxon>
        <taxon>Dikarya</taxon>
        <taxon>Ascomycota</taxon>
        <taxon>Pezizomycotina</taxon>
        <taxon>Dothideomycetes</taxon>
        <taxon>Dothideomycetidae</taxon>
        <taxon>Dothideales</taxon>
        <taxon>Zalariaceae</taxon>
        <taxon>Zalaria</taxon>
    </lineage>
</organism>